<feature type="transmembrane region" description="Helical" evidence="1">
    <location>
        <begin position="195"/>
        <end position="211"/>
    </location>
</feature>
<feature type="transmembrane region" description="Helical" evidence="1">
    <location>
        <begin position="329"/>
        <end position="348"/>
    </location>
</feature>
<feature type="transmembrane region" description="Helical" evidence="1">
    <location>
        <begin position="12"/>
        <end position="31"/>
    </location>
</feature>
<gene>
    <name evidence="2" type="ORF">R69776_06307</name>
</gene>
<feature type="transmembrane region" description="Helical" evidence="1">
    <location>
        <begin position="73"/>
        <end position="90"/>
    </location>
</feature>
<evidence type="ECO:0000313" key="3">
    <source>
        <dbReference type="Proteomes" id="UP000673821"/>
    </source>
</evidence>
<name>A0ABM8SPK0_9BURK</name>
<keyword evidence="1" id="KW-1133">Transmembrane helix</keyword>
<feature type="transmembrane region" description="Helical" evidence="1">
    <location>
        <begin position="223"/>
        <end position="241"/>
    </location>
</feature>
<evidence type="ECO:0000256" key="1">
    <source>
        <dbReference type="SAM" id="Phobius"/>
    </source>
</evidence>
<evidence type="ECO:0000313" key="2">
    <source>
        <dbReference type="EMBL" id="CAE6824345.1"/>
    </source>
</evidence>
<dbReference type="Proteomes" id="UP000673821">
    <property type="component" value="Unassembled WGS sequence"/>
</dbReference>
<keyword evidence="3" id="KW-1185">Reference proteome</keyword>
<comment type="caution">
    <text evidence="2">The sequence shown here is derived from an EMBL/GenBank/DDBJ whole genome shotgun (WGS) entry which is preliminary data.</text>
</comment>
<organism evidence="2 3">
    <name type="scientific">Paraburkholderia nemoris</name>
    <dbReference type="NCBI Taxonomy" id="2793076"/>
    <lineage>
        <taxon>Bacteria</taxon>
        <taxon>Pseudomonadati</taxon>
        <taxon>Pseudomonadota</taxon>
        <taxon>Betaproteobacteria</taxon>
        <taxon>Burkholderiales</taxon>
        <taxon>Burkholderiaceae</taxon>
        <taxon>Paraburkholderia</taxon>
    </lineage>
</organism>
<proteinExistence type="predicted"/>
<feature type="transmembrane region" description="Helical" evidence="1">
    <location>
        <begin position="37"/>
        <end position="53"/>
    </location>
</feature>
<feature type="transmembrane region" description="Helical" evidence="1">
    <location>
        <begin position="125"/>
        <end position="143"/>
    </location>
</feature>
<keyword evidence="1" id="KW-0472">Membrane</keyword>
<feature type="transmembrane region" description="Helical" evidence="1">
    <location>
        <begin position="360"/>
        <end position="378"/>
    </location>
</feature>
<protein>
    <recommendedName>
        <fullName evidence="4">O-antigen ligase domain-containing protein</fullName>
    </recommendedName>
</protein>
<keyword evidence="1" id="KW-0812">Transmembrane</keyword>
<feature type="transmembrane region" description="Helical" evidence="1">
    <location>
        <begin position="173"/>
        <end position="189"/>
    </location>
</feature>
<dbReference type="EMBL" id="CAJNBH010000023">
    <property type="protein sequence ID" value="CAE6824345.1"/>
    <property type="molecule type" value="Genomic_DNA"/>
</dbReference>
<accession>A0ABM8SPK0</accession>
<evidence type="ECO:0008006" key="4">
    <source>
        <dbReference type="Google" id="ProtNLM"/>
    </source>
</evidence>
<reference evidence="2 3" key="1">
    <citation type="submission" date="2021-02" db="EMBL/GenBank/DDBJ databases">
        <authorList>
            <person name="Vanwijnsberghe S."/>
        </authorList>
    </citation>
    <scope>NUCLEOTIDE SEQUENCE [LARGE SCALE GENOMIC DNA]</scope>
    <source>
        <strain evidence="2 3">R-69776</strain>
    </source>
</reference>
<sequence length="408" mass="45420">MLHRLIRVMTSWIPSFIYAILLLSPFSFRLFDIGGNYFLEGALVVVALLGFLMRDAVFDAAAKALRQIKKPAVASTIVIITALFLIGALVEGNAAYAYGDYRSNLFVVFGFGVASQFKARDPLPLIRLAIATGLISLAAWYMQISGDTASTKFSSPYLCLTAAVLLACETRRALLAVFAVIILVVLAGVSFFRQYWIIAILTIFLLLTFSLRSFKGKARLRMLTVLAIGTLAAVAVIVHEYSKIQAFFLDDQSRYIQGVGKASALMDTLNGGGKAVQEGDNLRLAYFQFLGTQPWKVVLPHGLDYRSAYDHIDPFFTQHGYQATTIDSLFFYLAYHYGLIITVPLLWWLYWSIWANRRRFGALPASSLILVLTVVLLFDGGQAVIPIKSFWLGAFVALFSRPVSIRWR</sequence>
<feature type="transmembrane region" description="Helical" evidence="1">
    <location>
        <begin position="384"/>
        <end position="403"/>
    </location>
</feature>